<feature type="compositionally biased region" description="Polar residues" evidence="1">
    <location>
        <begin position="25"/>
        <end position="42"/>
    </location>
</feature>
<feature type="region of interest" description="Disordered" evidence="1">
    <location>
        <begin position="78"/>
        <end position="108"/>
    </location>
</feature>
<accession>A0AAW8R517</accession>
<name>A0AAW8R517_9ALTE</name>
<protein>
    <recommendedName>
        <fullName evidence="5">Lipoprotein</fullName>
    </recommendedName>
</protein>
<evidence type="ECO:0008006" key="5">
    <source>
        <dbReference type="Google" id="ProtNLM"/>
    </source>
</evidence>
<evidence type="ECO:0000256" key="2">
    <source>
        <dbReference type="SAM" id="SignalP"/>
    </source>
</evidence>
<feature type="region of interest" description="Disordered" evidence="1">
    <location>
        <begin position="25"/>
        <end position="45"/>
    </location>
</feature>
<evidence type="ECO:0000313" key="3">
    <source>
        <dbReference type="EMBL" id="MDT0583529.1"/>
    </source>
</evidence>
<evidence type="ECO:0000313" key="4">
    <source>
        <dbReference type="Proteomes" id="UP001249020"/>
    </source>
</evidence>
<comment type="caution">
    <text evidence="3">The sequence shown here is derived from an EMBL/GenBank/DDBJ whole genome shotgun (WGS) entry which is preliminary data.</text>
</comment>
<proteinExistence type="predicted"/>
<organism evidence="3 4">
    <name type="scientific">Brumicola blandensis</name>
    <dbReference type="NCBI Taxonomy" id="3075611"/>
    <lineage>
        <taxon>Bacteria</taxon>
        <taxon>Pseudomonadati</taxon>
        <taxon>Pseudomonadota</taxon>
        <taxon>Gammaproteobacteria</taxon>
        <taxon>Alteromonadales</taxon>
        <taxon>Alteromonadaceae</taxon>
        <taxon>Brumicola</taxon>
    </lineage>
</organism>
<sequence length="108" mass="12171">MKRLTLTFIAIFCVFSLSACQENSMKNEETTSIDNQDSIDCSKTSDPEACEQAKRSSKSLKKLSESTANKLETTCSEEFRNENGDCEIPNQEQPEELKKKPPTKTKVK</sequence>
<dbReference type="AlphaFoldDB" id="A0AAW8R517"/>
<feature type="chain" id="PRO_5043757032" description="Lipoprotein" evidence="2">
    <location>
        <begin position="20"/>
        <end position="108"/>
    </location>
</feature>
<feature type="signal peptide" evidence="2">
    <location>
        <begin position="1"/>
        <end position="19"/>
    </location>
</feature>
<keyword evidence="2" id="KW-0732">Signal</keyword>
<gene>
    <name evidence="3" type="ORF">RM544_13350</name>
</gene>
<keyword evidence="4" id="KW-1185">Reference proteome</keyword>
<reference evidence="3 4" key="1">
    <citation type="submission" date="2023-09" db="EMBL/GenBank/DDBJ databases">
        <authorList>
            <person name="Rey-Velasco X."/>
        </authorList>
    </citation>
    <scope>NUCLEOTIDE SEQUENCE [LARGE SCALE GENOMIC DNA]</scope>
    <source>
        <strain evidence="3 4">W409</strain>
    </source>
</reference>
<evidence type="ECO:0000256" key="1">
    <source>
        <dbReference type="SAM" id="MobiDB-lite"/>
    </source>
</evidence>
<dbReference type="Proteomes" id="UP001249020">
    <property type="component" value="Unassembled WGS sequence"/>
</dbReference>
<dbReference type="EMBL" id="JAVRIE010000005">
    <property type="protein sequence ID" value="MDT0583529.1"/>
    <property type="molecule type" value="Genomic_DNA"/>
</dbReference>
<dbReference type="PROSITE" id="PS51257">
    <property type="entry name" value="PROKAR_LIPOPROTEIN"/>
    <property type="match status" value="1"/>
</dbReference>
<dbReference type="RefSeq" id="WP_311362297.1">
    <property type="nucleotide sequence ID" value="NZ_JAVRIE010000005.1"/>
</dbReference>